<gene>
    <name evidence="2" type="ORF">QJS10_CPB04g01027</name>
</gene>
<feature type="domain" description="Reverse transcriptase zinc-binding" evidence="1">
    <location>
        <begin position="217"/>
        <end position="305"/>
    </location>
</feature>
<proteinExistence type="predicted"/>
<evidence type="ECO:0000313" key="3">
    <source>
        <dbReference type="Proteomes" id="UP001180020"/>
    </source>
</evidence>
<reference evidence="2" key="2">
    <citation type="submission" date="2023-06" db="EMBL/GenBank/DDBJ databases">
        <authorList>
            <person name="Ma L."/>
            <person name="Liu K.-W."/>
            <person name="Li Z."/>
            <person name="Hsiao Y.-Y."/>
            <person name="Qi Y."/>
            <person name="Fu T."/>
            <person name="Tang G."/>
            <person name="Zhang D."/>
            <person name="Sun W.-H."/>
            <person name="Liu D.-K."/>
            <person name="Li Y."/>
            <person name="Chen G.-Z."/>
            <person name="Liu X.-D."/>
            <person name="Liao X.-Y."/>
            <person name="Jiang Y.-T."/>
            <person name="Yu X."/>
            <person name="Hao Y."/>
            <person name="Huang J."/>
            <person name="Zhao X.-W."/>
            <person name="Ke S."/>
            <person name="Chen Y.-Y."/>
            <person name="Wu W.-L."/>
            <person name="Hsu J.-L."/>
            <person name="Lin Y.-F."/>
            <person name="Huang M.-D."/>
            <person name="Li C.-Y."/>
            <person name="Huang L."/>
            <person name="Wang Z.-W."/>
            <person name="Zhao X."/>
            <person name="Zhong W.-Y."/>
            <person name="Peng D.-H."/>
            <person name="Ahmad S."/>
            <person name="Lan S."/>
            <person name="Zhang J.-S."/>
            <person name="Tsai W.-C."/>
            <person name="Van De Peer Y."/>
            <person name="Liu Z.-J."/>
        </authorList>
    </citation>
    <scope>NUCLEOTIDE SEQUENCE</scope>
    <source>
        <strain evidence="2">CP</strain>
        <tissue evidence="2">Leaves</tissue>
    </source>
</reference>
<comment type="caution">
    <text evidence="2">The sequence shown here is derived from an EMBL/GenBank/DDBJ whole genome shotgun (WGS) entry which is preliminary data.</text>
</comment>
<dbReference type="PANTHER" id="PTHR36617:SF15">
    <property type="entry name" value="REVERSE TRANSCRIPTASE ZINC-BINDING DOMAIN-CONTAINING PROTEIN"/>
    <property type="match status" value="1"/>
</dbReference>
<dbReference type="Proteomes" id="UP001180020">
    <property type="component" value="Unassembled WGS sequence"/>
</dbReference>
<dbReference type="InterPro" id="IPR026960">
    <property type="entry name" value="RVT-Znf"/>
</dbReference>
<dbReference type="PANTHER" id="PTHR36617">
    <property type="entry name" value="PROTEIN, PUTATIVE-RELATED"/>
    <property type="match status" value="1"/>
</dbReference>
<sequence length="406" mass="46437">MGNKDPSHHTALVGRPKAAILVEWLCSRGQTRYKLGDSLHQQTQGGLGVDLEVFNRALLTKWVWKFVGECSEVWKRVVLGGLQRCGQHFMQLTKRGSCSSPILRAIWRVARPTLEVIKWRLGKGDYIRFWTFHWCGSGPFIKLYPELFAAACNKAGLVQDFWAPTITGGGWMIQLGQRLSDDEFLQYTQLFCVLANFHISPDVEDVPVWTIPSPDGFSVKLAYSWWSRDSPLNDSIARKASHTWKCKIPFKVRVFFWLAYNERLLTRAFRAQWRPEDSTDCELCHARTETAQHILCECWMAHVVWARMGVALGSQWTPTSLEHMWDLGRKLSRRDDRSIRGRVLQTLAPATLWAIWLGRNDCIFDSSTVSLDSIWDTATRFILAWGCFCIGASVVSVDHGSLWITP</sequence>
<dbReference type="EMBL" id="JAUJYO010000004">
    <property type="protein sequence ID" value="KAK1319804.1"/>
    <property type="molecule type" value="Genomic_DNA"/>
</dbReference>
<evidence type="ECO:0000313" key="2">
    <source>
        <dbReference type="EMBL" id="KAK1319804.1"/>
    </source>
</evidence>
<dbReference type="Pfam" id="PF13966">
    <property type="entry name" value="zf-RVT"/>
    <property type="match status" value="1"/>
</dbReference>
<evidence type="ECO:0000259" key="1">
    <source>
        <dbReference type="Pfam" id="PF13966"/>
    </source>
</evidence>
<name>A0AAV9F2F0_ACOCL</name>
<accession>A0AAV9F2F0</accession>
<protein>
    <recommendedName>
        <fullName evidence="1">Reverse transcriptase zinc-binding domain-containing protein</fullName>
    </recommendedName>
</protein>
<organism evidence="2 3">
    <name type="scientific">Acorus calamus</name>
    <name type="common">Sweet flag</name>
    <dbReference type="NCBI Taxonomy" id="4465"/>
    <lineage>
        <taxon>Eukaryota</taxon>
        <taxon>Viridiplantae</taxon>
        <taxon>Streptophyta</taxon>
        <taxon>Embryophyta</taxon>
        <taxon>Tracheophyta</taxon>
        <taxon>Spermatophyta</taxon>
        <taxon>Magnoliopsida</taxon>
        <taxon>Liliopsida</taxon>
        <taxon>Acoraceae</taxon>
        <taxon>Acorus</taxon>
    </lineage>
</organism>
<reference evidence="2" key="1">
    <citation type="journal article" date="2023" name="Nat. Commun.">
        <title>Diploid and tetraploid genomes of Acorus and the evolution of monocots.</title>
        <authorList>
            <person name="Ma L."/>
            <person name="Liu K.W."/>
            <person name="Li Z."/>
            <person name="Hsiao Y.Y."/>
            <person name="Qi Y."/>
            <person name="Fu T."/>
            <person name="Tang G.D."/>
            <person name="Zhang D."/>
            <person name="Sun W.H."/>
            <person name="Liu D.K."/>
            <person name="Li Y."/>
            <person name="Chen G.Z."/>
            <person name="Liu X.D."/>
            <person name="Liao X.Y."/>
            <person name="Jiang Y.T."/>
            <person name="Yu X."/>
            <person name="Hao Y."/>
            <person name="Huang J."/>
            <person name="Zhao X.W."/>
            <person name="Ke S."/>
            <person name="Chen Y.Y."/>
            <person name="Wu W.L."/>
            <person name="Hsu J.L."/>
            <person name="Lin Y.F."/>
            <person name="Huang M.D."/>
            <person name="Li C.Y."/>
            <person name="Huang L."/>
            <person name="Wang Z.W."/>
            <person name="Zhao X."/>
            <person name="Zhong W.Y."/>
            <person name="Peng D.H."/>
            <person name="Ahmad S."/>
            <person name="Lan S."/>
            <person name="Zhang J.S."/>
            <person name="Tsai W.C."/>
            <person name="Van de Peer Y."/>
            <person name="Liu Z.J."/>
        </authorList>
    </citation>
    <scope>NUCLEOTIDE SEQUENCE</scope>
    <source>
        <strain evidence="2">CP</strain>
    </source>
</reference>
<keyword evidence="3" id="KW-1185">Reference proteome</keyword>
<dbReference type="AlphaFoldDB" id="A0AAV9F2F0"/>